<keyword evidence="4 6" id="KW-1133">Transmembrane helix</keyword>
<feature type="transmembrane region" description="Helical" evidence="6">
    <location>
        <begin position="151"/>
        <end position="170"/>
    </location>
</feature>
<feature type="transmembrane region" description="Helical" evidence="6">
    <location>
        <begin position="122"/>
        <end position="144"/>
    </location>
</feature>
<dbReference type="AlphaFoldDB" id="A0A1B1YFV6"/>
<keyword evidence="3 6" id="KW-0812">Transmembrane</keyword>
<dbReference type="PANTHER" id="PTHR30250">
    <property type="entry name" value="PST FAMILY PREDICTED COLANIC ACID TRANSPORTER"/>
    <property type="match status" value="1"/>
</dbReference>
<evidence type="ECO:0000256" key="3">
    <source>
        <dbReference type="ARBA" id="ARBA00022692"/>
    </source>
</evidence>
<feature type="transmembrane region" description="Helical" evidence="6">
    <location>
        <begin position="339"/>
        <end position="359"/>
    </location>
</feature>
<feature type="transmembrane region" description="Helical" evidence="6">
    <location>
        <begin position="46"/>
        <end position="70"/>
    </location>
</feature>
<evidence type="ECO:0000256" key="6">
    <source>
        <dbReference type="SAM" id="Phobius"/>
    </source>
</evidence>
<feature type="transmembrane region" description="Helical" evidence="6">
    <location>
        <begin position="21"/>
        <end position="40"/>
    </location>
</feature>
<reference evidence="7 8" key="1">
    <citation type="submission" date="2016-02" db="EMBL/GenBank/DDBJ databases">
        <title>Comparison of Clostridium stercorarium subspecies using comparative genomics and transcriptomics.</title>
        <authorList>
            <person name="Schellenberg J."/>
            <person name="Thallinger G."/>
            <person name="Levin D.B."/>
            <person name="Zhang X."/>
            <person name="Alvare G."/>
            <person name="Fristensky B."/>
            <person name="Sparling R."/>
        </authorList>
    </citation>
    <scope>NUCLEOTIDE SEQUENCE [LARGE SCALE GENOMIC DNA]</scope>
    <source>
        <strain evidence="7 8">DSM 2910</strain>
    </source>
</reference>
<feature type="transmembrane region" description="Helical" evidence="6">
    <location>
        <begin position="433"/>
        <end position="450"/>
    </location>
</feature>
<dbReference type="RefSeq" id="WP_015360080.1">
    <property type="nucleotide sequence ID" value="NZ_CP014672.1"/>
</dbReference>
<evidence type="ECO:0000313" key="8">
    <source>
        <dbReference type="Proteomes" id="UP000092971"/>
    </source>
</evidence>
<feature type="transmembrane region" description="Helical" evidence="6">
    <location>
        <begin position="307"/>
        <end position="327"/>
    </location>
</feature>
<feature type="transmembrane region" description="Helical" evidence="6">
    <location>
        <begin position="222"/>
        <end position="241"/>
    </location>
</feature>
<sequence>MNTHEVKKTMVKDTLLYLPARIIEGLIGLITITLYTSFFAPEVYGYYGLITTTINISSFLLLGWLIQSVYRYVNSYDTDKRRTLFYSTSFTLWLSANVLVVVVVGIGLLLTGRTREDYINELLLLSLFMFVTYNTSQVLISVLSATRKTKLLLFLSIFSVSMKLLLTVFLVHTYQNNDYTPASAVISNIAVDFIVIAVIVFRIKIYKYFTLKYFSKRILKKFMAYSLPLVGVNITMSILNLSDRYVITPLLGTEQMGIYHANYTISSTVFNLILVAVMRGVYPSILKNWRQNNKEQTEYFLSQAVRYYLLVSTPALTGLCILSSTVSKLFLDAAYFENGFVIIWVAIGMFLYGLAEYSNKAWELTSNTKPLFYNTVISAVLNVVLNIVFVKIYGYRAAAVNTALAYLVYLALSLSRSRKILKITFNPSSMARIVLSCVIMGLVVWTEIRFMQISVITLALSVITGCVVYFACLTVTGELKTEMSYLMNWIKSMKKQ</sequence>
<dbReference type="EMBL" id="CP014672">
    <property type="protein sequence ID" value="ANW99652.1"/>
    <property type="molecule type" value="Genomic_DNA"/>
</dbReference>
<feature type="transmembrane region" description="Helical" evidence="6">
    <location>
        <begin position="456"/>
        <end position="477"/>
    </location>
</feature>
<dbReference type="OrthoDB" id="371333at2"/>
<evidence type="ECO:0000256" key="2">
    <source>
        <dbReference type="ARBA" id="ARBA00022475"/>
    </source>
</evidence>
<feature type="transmembrane region" description="Helical" evidence="6">
    <location>
        <begin position="395"/>
        <end position="412"/>
    </location>
</feature>
<dbReference type="Proteomes" id="UP000092971">
    <property type="component" value="Chromosome"/>
</dbReference>
<name>A0A1B1YFV6_THEST</name>
<feature type="transmembrane region" description="Helical" evidence="6">
    <location>
        <begin position="182"/>
        <end position="201"/>
    </location>
</feature>
<dbReference type="PANTHER" id="PTHR30250:SF11">
    <property type="entry name" value="O-ANTIGEN TRANSPORTER-RELATED"/>
    <property type="match status" value="1"/>
</dbReference>
<gene>
    <name evidence="7" type="ORF">CSTERTH_11705</name>
</gene>
<keyword evidence="2" id="KW-1003">Cell membrane</keyword>
<feature type="transmembrane region" description="Helical" evidence="6">
    <location>
        <begin position="90"/>
        <end position="110"/>
    </location>
</feature>
<proteinExistence type="predicted"/>
<dbReference type="GO" id="GO:0005886">
    <property type="term" value="C:plasma membrane"/>
    <property type="evidence" value="ECO:0007669"/>
    <property type="project" value="UniProtKB-SubCell"/>
</dbReference>
<feature type="transmembrane region" description="Helical" evidence="6">
    <location>
        <begin position="261"/>
        <end position="286"/>
    </location>
</feature>
<dbReference type="Pfam" id="PF01943">
    <property type="entry name" value="Polysacc_synt"/>
    <property type="match status" value="1"/>
</dbReference>
<dbReference type="InterPro" id="IPR050833">
    <property type="entry name" value="Poly_Biosynth_Transport"/>
</dbReference>
<dbReference type="InterPro" id="IPR002797">
    <property type="entry name" value="Polysacc_synth"/>
</dbReference>
<evidence type="ECO:0000313" key="7">
    <source>
        <dbReference type="EMBL" id="ANW99652.1"/>
    </source>
</evidence>
<evidence type="ECO:0000256" key="5">
    <source>
        <dbReference type="ARBA" id="ARBA00023136"/>
    </source>
</evidence>
<organism evidence="7 8">
    <name type="scientific">Thermoclostridium stercorarium subsp. thermolacticum DSM 2910</name>
    <dbReference type="NCBI Taxonomy" id="1121336"/>
    <lineage>
        <taxon>Bacteria</taxon>
        <taxon>Bacillati</taxon>
        <taxon>Bacillota</taxon>
        <taxon>Clostridia</taxon>
        <taxon>Eubacteriales</taxon>
        <taxon>Oscillospiraceae</taxon>
        <taxon>Thermoclostridium</taxon>
    </lineage>
</organism>
<comment type="subcellular location">
    <subcellularLocation>
        <location evidence="1">Cell membrane</location>
        <topology evidence="1">Multi-pass membrane protein</topology>
    </subcellularLocation>
</comment>
<keyword evidence="5 6" id="KW-0472">Membrane</keyword>
<feature type="transmembrane region" description="Helical" evidence="6">
    <location>
        <begin position="371"/>
        <end position="389"/>
    </location>
</feature>
<evidence type="ECO:0000256" key="4">
    <source>
        <dbReference type="ARBA" id="ARBA00022989"/>
    </source>
</evidence>
<evidence type="ECO:0000256" key="1">
    <source>
        <dbReference type="ARBA" id="ARBA00004651"/>
    </source>
</evidence>
<protein>
    <submittedName>
        <fullName evidence="7">Polysaccharide biosynthesis protein</fullName>
    </submittedName>
</protein>
<accession>A0A1B1YFV6</accession>